<accession>A0ABQ2XQP9</accession>
<evidence type="ECO:0000256" key="1">
    <source>
        <dbReference type="SAM" id="MobiDB-lite"/>
    </source>
</evidence>
<sequence>MIESHHKRTRSSGEQRGITGNMSAADEVTAQPSGQVRAKTGPECSQLPKLRARAVVTGRPFDGNGSVAEAGGGAARHTRAWSVS</sequence>
<comment type="caution">
    <text evidence="2">The sequence shown here is derived from an EMBL/GenBank/DDBJ whole genome shotgun (WGS) entry which is preliminary data.</text>
</comment>
<dbReference type="EMBL" id="BMWC01000013">
    <property type="protein sequence ID" value="GGX27965.1"/>
    <property type="molecule type" value="Genomic_DNA"/>
</dbReference>
<proteinExistence type="predicted"/>
<reference evidence="3" key="1">
    <citation type="journal article" date="2019" name="Int. J. Syst. Evol. Microbiol.">
        <title>The Global Catalogue of Microorganisms (GCM) 10K type strain sequencing project: providing services to taxonomists for standard genome sequencing and annotation.</title>
        <authorList>
            <consortium name="The Broad Institute Genomics Platform"/>
            <consortium name="The Broad Institute Genome Sequencing Center for Infectious Disease"/>
            <person name="Wu L."/>
            <person name="Ma J."/>
        </authorList>
    </citation>
    <scope>NUCLEOTIDE SEQUENCE [LARGE SCALE GENOMIC DNA]</scope>
    <source>
        <strain evidence="3">JCM 4866</strain>
    </source>
</reference>
<feature type="region of interest" description="Disordered" evidence="1">
    <location>
        <begin position="1"/>
        <end position="45"/>
    </location>
</feature>
<protein>
    <submittedName>
        <fullName evidence="2">Uncharacterized protein</fullName>
    </submittedName>
</protein>
<organism evidence="2 3">
    <name type="scientific">Streptomyces lomondensis</name>
    <dbReference type="NCBI Taxonomy" id="68229"/>
    <lineage>
        <taxon>Bacteria</taxon>
        <taxon>Bacillati</taxon>
        <taxon>Actinomycetota</taxon>
        <taxon>Actinomycetes</taxon>
        <taxon>Kitasatosporales</taxon>
        <taxon>Streptomycetaceae</taxon>
        <taxon>Streptomyces</taxon>
    </lineage>
</organism>
<feature type="region of interest" description="Disordered" evidence="1">
    <location>
        <begin position="63"/>
        <end position="84"/>
    </location>
</feature>
<dbReference type="Proteomes" id="UP000617743">
    <property type="component" value="Unassembled WGS sequence"/>
</dbReference>
<keyword evidence="3" id="KW-1185">Reference proteome</keyword>
<feature type="compositionally biased region" description="Polar residues" evidence="1">
    <location>
        <begin position="12"/>
        <end position="22"/>
    </location>
</feature>
<evidence type="ECO:0000313" key="3">
    <source>
        <dbReference type="Proteomes" id="UP000617743"/>
    </source>
</evidence>
<gene>
    <name evidence="2" type="ORF">GCM10010383_68340</name>
</gene>
<feature type="compositionally biased region" description="Basic residues" evidence="1">
    <location>
        <begin position="1"/>
        <end position="10"/>
    </location>
</feature>
<name>A0ABQ2XQP9_9ACTN</name>
<evidence type="ECO:0000313" key="2">
    <source>
        <dbReference type="EMBL" id="GGX27965.1"/>
    </source>
</evidence>